<evidence type="ECO:0000313" key="2">
    <source>
        <dbReference type="EMBL" id="KAI5323086.1"/>
    </source>
</evidence>
<accession>A0AAD4VFP7</accession>
<feature type="region of interest" description="Disordered" evidence="1">
    <location>
        <begin position="23"/>
        <end position="43"/>
    </location>
</feature>
<dbReference type="EMBL" id="JAJFAZ020000006">
    <property type="protein sequence ID" value="KAI5323086.1"/>
    <property type="molecule type" value="Genomic_DNA"/>
</dbReference>
<dbReference type="Proteomes" id="UP001054821">
    <property type="component" value="Chromosome 6"/>
</dbReference>
<organism evidence="2 3">
    <name type="scientific">Prunus dulcis</name>
    <name type="common">Almond</name>
    <name type="synonym">Amygdalus dulcis</name>
    <dbReference type="NCBI Taxonomy" id="3755"/>
    <lineage>
        <taxon>Eukaryota</taxon>
        <taxon>Viridiplantae</taxon>
        <taxon>Streptophyta</taxon>
        <taxon>Embryophyta</taxon>
        <taxon>Tracheophyta</taxon>
        <taxon>Spermatophyta</taxon>
        <taxon>Magnoliopsida</taxon>
        <taxon>eudicotyledons</taxon>
        <taxon>Gunneridae</taxon>
        <taxon>Pentapetalae</taxon>
        <taxon>rosids</taxon>
        <taxon>fabids</taxon>
        <taxon>Rosales</taxon>
        <taxon>Rosaceae</taxon>
        <taxon>Amygdaloideae</taxon>
        <taxon>Amygdaleae</taxon>
        <taxon>Prunus</taxon>
    </lineage>
</organism>
<reference evidence="2 3" key="1">
    <citation type="journal article" date="2022" name="G3 (Bethesda)">
        <title>Whole-genome sequence and methylome profiling of the almond [Prunus dulcis (Mill.) D.A. Webb] cultivar 'Nonpareil'.</title>
        <authorList>
            <person name="D'Amico-Willman K.M."/>
            <person name="Ouma W.Z."/>
            <person name="Meulia T."/>
            <person name="Sideli G.M."/>
            <person name="Gradziel T.M."/>
            <person name="Fresnedo-Ramirez J."/>
        </authorList>
    </citation>
    <scope>NUCLEOTIDE SEQUENCE [LARGE SCALE GENOMIC DNA]</scope>
    <source>
        <strain evidence="2">Clone GOH B32 T37-40</strain>
    </source>
</reference>
<evidence type="ECO:0000313" key="3">
    <source>
        <dbReference type="Proteomes" id="UP001054821"/>
    </source>
</evidence>
<name>A0AAD4VFP7_PRUDU</name>
<feature type="compositionally biased region" description="Polar residues" evidence="1">
    <location>
        <begin position="23"/>
        <end position="32"/>
    </location>
</feature>
<keyword evidence="3" id="KW-1185">Reference proteome</keyword>
<comment type="caution">
    <text evidence="2">The sequence shown here is derived from an EMBL/GenBank/DDBJ whole genome shotgun (WGS) entry which is preliminary data.</text>
</comment>
<proteinExistence type="predicted"/>
<dbReference type="AlphaFoldDB" id="A0AAD4VFP7"/>
<evidence type="ECO:0000256" key="1">
    <source>
        <dbReference type="SAM" id="MobiDB-lite"/>
    </source>
</evidence>
<protein>
    <submittedName>
        <fullName evidence="2">Uncharacterized protein</fullName>
    </submittedName>
</protein>
<gene>
    <name evidence="2" type="ORF">L3X38_032158</name>
</gene>
<sequence length="86" mass="9845">MSGQLVLIRYLNWAKQVRSPCANQASDTTFNDDPSHTEPSLGGPWRRATLLRVELCMSRLVTTYRPCGELNHEEPSLGRSRWRDKS</sequence>